<dbReference type="EMBL" id="QGLK01000005">
    <property type="protein sequence ID" value="PXY86590.1"/>
    <property type="molecule type" value="Genomic_DNA"/>
</dbReference>
<proteinExistence type="predicted"/>
<evidence type="ECO:0000313" key="3">
    <source>
        <dbReference type="Proteomes" id="UP000248128"/>
    </source>
</evidence>
<accession>A0A318MIY4</accession>
<dbReference type="AlphaFoldDB" id="A0A318MIY4"/>
<comment type="caution">
    <text evidence="2">The sequence shown here is derived from an EMBL/GenBank/DDBJ whole genome shotgun (WGS) entry which is preliminary data.</text>
</comment>
<gene>
    <name evidence="2" type="primary">cas8c</name>
    <name evidence="2" type="ORF">DKK74_07105</name>
</gene>
<dbReference type="Pfam" id="PF09709">
    <property type="entry name" value="Cas_Csd1"/>
    <property type="match status" value="1"/>
</dbReference>
<evidence type="ECO:0000313" key="2">
    <source>
        <dbReference type="EMBL" id="PXY86590.1"/>
    </source>
</evidence>
<name>A0A318MIY4_9BIFI</name>
<dbReference type="Proteomes" id="UP000248128">
    <property type="component" value="Unassembled WGS sequence"/>
</dbReference>
<protein>
    <submittedName>
        <fullName evidence="2">Type I-C CRISPR-associated protein Cas8c/Csd1</fullName>
    </submittedName>
</protein>
<reference evidence="2 3" key="1">
    <citation type="submission" date="2018-05" db="EMBL/GenBank/DDBJ databases">
        <title>Reference genomes for bee gut microbiota database.</title>
        <authorList>
            <person name="Ellegaard K.M."/>
        </authorList>
    </citation>
    <scope>NUCLEOTIDE SEQUENCE [LARGE SCALE GENOMIC DNA]</scope>
    <source>
        <strain evidence="2 3">ESL0199</strain>
    </source>
</reference>
<organism evidence="2 3">
    <name type="scientific">Bifidobacterium asteroides</name>
    <dbReference type="NCBI Taxonomy" id="1684"/>
    <lineage>
        <taxon>Bacteria</taxon>
        <taxon>Bacillati</taxon>
        <taxon>Actinomycetota</taxon>
        <taxon>Actinomycetes</taxon>
        <taxon>Bifidobacteriales</taxon>
        <taxon>Bifidobacteriaceae</taxon>
        <taxon>Bifidobacterium</taxon>
    </lineage>
</organism>
<feature type="region of interest" description="Disordered" evidence="1">
    <location>
        <begin position="578"/>
        <end position="597"/>
    </location>
</feature>
<evidence type="ECO:0000256" key="1">
    <source>
        <dbReference type="SAM" id="MobiDB-lite"/>
    </source>
</evidence>
<dbReference type="RefSeq" id="WP_110413425.1">
    <property type="nucleotide sequence ID" value="NZ_QGLK01000005.1"/>
</dbReference>
<dbReference type="NCBIfam" id="TIGR01863">
    <property type="entry name" value="cas_Csd1"/>
    <property type="match status" value="1"/>
</dbReference>
<dbReference type="InterPro" id="IPR010144">
    <property type="entry name" value="CRISPR-assoc_prot_Csd1-typ"/>
</dbReference>
<dbReference type="OrthoDB" id="9778918at2"/>
<sequence length="597" mass="66100">MIGELVRLYDRLVEAGQAPRYGYSVENVPWGLDIADDGAITHVIPFGTLTKNKQFRRMMPVPAHALRTVKIQANFLCDNSSYLLGADANGATDKAAKRFAAAAELHRQVLANAEDDEARAVLAFFSRTPQAAVVEEKLGEGDWKKALTGNFVLCFNGLPLSKNRTMQKYWDSWFSSDDDDSGETAAGSETMQSVVSGQAVVPALTHPNIRGVRNAQSSGSALVSFNAPAYLSYNKKQDQNAPMSKREAFAYTTALNTVLKDDQYTRTVNDGSLTIVSWAESGQAEYSAEMNLCIEGAAGVDQQDLIATVTALSKGNPVDFNGVRLNPDEHFYILGLAPNAARLSVSFFLKDTYGSYMEHVRRHYADLDIERPKFDKRHDLPVWMLLAQTVPSAAGGKKRIPASPRTVSDLFKAILTGAPYPTSLLTAVENRIGVEHEVPRAKAAIIKAYFLRHQNNQCPKEVLQVSINKESTNVPYVLGRLFALYEDIQHAANPGINTTIGDRFFTNASTMPAVVFPHLGDLAKKHLRKLPTGTRIYYTKRIADLMNRIGENFPTRLSLPEQGAFQLGYYFETQERYKGKNKDDNKETNKEEGIVNE</sequence>